<dbReference type="InterPro" id="IPR004381">
    <property type="entry name" value="Glycerate_kinase"/>
</dbReference>
<dbReference type="PANTHER" id="PTHR21599:SF0">
    <property type="entry name" value="GLYCERATE KINASE"/>
    <property type="match status" value="1"/>
</dbReference>
<sequence length="376" mass="40740">MNILVLIDSFKGSLSSLEAGEIIKKACEQDPSNKVIVKPVADGGEGTIDSLKDIKNAKIVEVDVHNPLMEHHTARYLIVDDKLAIMEMSESSGLTLIKDNLDPMNATTFGVGDMIKDALDKNIREFIIGIGGSATTDGGMGMLRSLGARFFDEDGIEISNGPIGIIDLETIDLDNFDARLKECTFQIACDVDNPLCGERGSARVFAPQKGASPKQVEELDKLLGKYHEVTKKVIPDANDTIEGAGAAGGLGYALKNYLNAELKPGIEIILEMLGADELIKNSDLIITGEGKMDFQTSMGKTPVGIANAAKKYNKKVIAFCGVCDNDAVSVNDRGIDAFFPILNKCMSTNEAMDKKVSEENLYRSVDQVMKLINLWR</sequence>
<protein>
    <submittedName>
        <fullName evidence="5">Glycerate kinase</fullName>
    </submittedName>
</protein>
<dbReference type="GO" id="GO:0008887">
    <property type="term" value="F:glycerate kinase activity"/>
    <property type="evidence" value="ECO:0007669"/>
    <property type="project" value="UniProtKB-UniRule"/>
</dbReference>
<keyword evidence="3 4" id="KW-0418">Kinase</keyword>
<evidence type="ECO:0000256" key="4">
    <source>
        <dbReference type="PIRNR" id="PIRNR006078"/>
    </source>
</evidence>
<dbReference type="SUPFAM" id="SSF110738">
    <property type="entry name" value="Glycerate kinase I"/>
    <property type="match status" value="1"/>
</dbReference>
<keyword evidence="2 4" id="KW-0808">Transferase</keyword>
<dbReference type="InterPro" id="IPR036129">
    <property type="entry name" value="Glycerate_kinase_sf"/>
</dbReference>
<dbReference type="RefSeq" id="WP_002835671.1">
    <property type="nucleotide sequence ID" value="NZ_NDYC01000009.1"/>
</dbReference>
<proteinExistence type="inferred from homology"/>
<evidence type="ECO:0000256" key="3">
    <source>
        <dbReference type="ARBA" id="ARBA00022777"/>
    </source>
</evidence>
<dbReference type="PANTHER" id="PTHR21599">
    <property type="entry name" value="GLYCERATE KINASE"/>
    <property type="match status" value="1"/>
</dbReference>
<evidence type="ECO:0000313" key="6">
    <source>
        <dbReference type="Proteomes" id="UP000215413"/>
    </source>
</evidence>
<evidence type="ECO:0000313" key="5">
    <source>
        <dbReference type="EMBL" id="OXZ28594.1"/>
    </source>
</evidence>
<dbReference type="NCBIfam" id="TIGR00045">
    <property type="entry name" value="glycerate kinase"/>
    <property type="match status" value="1"/>
</dbReference>
<evidence type="ECO:0000256" key="2">
    <source>
        <dbReference type="ARBA" id="ARBA00022679"/>
    </source>
</evidence>
<dbReference type="Gene3D" id="3.90.1510.10">
    <property type="entry name" value="Glycerate kinase, domain 2"/>
    <property type="match status" value="1"/>
</dbReference>
<comment type="caution">
    <text evidence="5">The sequence shown here is derived from an EMBL/GenBank/DDBJ whole genome shotgun (WGS) entry which is preliminary data.</text>
</comment>
<gene>
    <name evidence="5" type="ORF">B9N49_01465</name>
</gene>
<dbReference type="InterPro" id="IPR018197">
    <property type="entry name" value="Glycerate_kinase_RE-like"/>
</dbReference>
<dbReference type="Proteomes" id="UP000215413">
    <property type="component" value="Unassembled WGS sequence"/>
</dbReference>
<dbReference type="AlphaFoldDB" id="A0A233V890"/>
<organism evidence="5 6">
    <name type="scientific">Finegoldia magna</name>
    <name type="common">Peptostreptococcus magnus</name>
    <dbReference type="NCBI Taxonomy" id="1260"/>
    <lineage>
        <taxon>Bacteria</taxon>
        <taxon>Bacillati</taxon>
        <taxon>Bacillota</taxon>
        <taxon>Tissierellia</taxon>
        <taxon>Tissierellales</taxon>
        <taxon>Peptoniphilaceae</taxon>
        <taxon>Finegoldia</taxon>
    </lineage>
</organism>
<dbReference type="PIRSF" id="PIRSF006078">
    <property type="entry name" value="GlxK"/>
    <property type="match status" value="1"/>
</dbReference>
<dbReference type="Pfam" id="PF02595">
    <property type="entry name" value="Gly_kinase"/>
    <property type="match status" value="1"/>
</dbReference>
<name>A0A233V890_FINMA</name>
<reference evidence="6" key="1">
    <citation type="submission" date="2017-04" db="EMBL/GenBank/DDBJ databases">
        <title>Finegoldia magna isolated from orthopedic joint implant-associated infections.</title>
        <authorList>
            <person name="Bjorklund S."/>
            <person name="Bruggemann H."/>
            <person name="Jensen A."/>
            <person name="Hellmark B."/>
            <person name="Soderquist B."/>
        </authorList>
    </citation>
    <scope>NUCLEOTIDE SEQUENCE [LARGE SCALE GENOMIC DNA]</scope>
    <source>
        <strain evidence="6">CCUG 54800</strain>
    </source>
</reference>
<dbReference type="InterPro" id="IPR018193">
    <property type="entry name" value="Glyc_kinase_flavodox-like_fold"/>
</dbReference>
<comment type="similarity">
    <text evidence="1 4">Belongs to the glycerate kinase type-1 family.</text>
</comment>
<dbReference type="Gene3D" id="3.40.50.10350">
    <property type="entry name" value="Glycerate kinase, domain 1"/>
    <property type="match status" value="1"/>
</dbReference>
<accession>A0A233V890</accession>
<dbReference type="EMBL" id="NDYC01000009">
    <property type="protein sequence ID" value="OXZ28594.1"/>
    <property type="molecule type" value="Genomic_DNA"/>
</dbReference>
<dbReference type="GO" id="GO:0031388">
    <property type="term" value="P:organic acid phosphorylation"/>
    <property type="evidence" value="ECO:0007669"/>
    <property type="project" value="UniProtKB-UniRule"/>
</dbReference>
<evidence type="ECO:0000256" key="1">
    <source>
        <dbReference type="ARBA" id="ARBA00006284"/>
    </source>
</evidence>